<keyword evidence="5 7" id="KW-1133">Transmembrane helix</keyword>
<dbReference type="Proteomes" id="UP000621510">
    <property type="component" value="Unassembled WGS sequence"/>
</dbReference>
<evidence type="ECO:0000256" key="6">
    <source>
        <dbReference type="ARBA" id="ARBA00023136"/>
    </source>
</evidence>
<keyword evidence="10" id="KW-1185">Reference proteome</keyword>
<proteinExistence type="inferred from homology"/>
<accession>A0ABS1Q663</accession>
<feature type="transmembrane region" description="Helical" evidence="7">
    <location>
        <begin position="124"/>
        <end position="146"/>
    </location>
</feature>
<dbReference type="RefSeq" id="WP_201857933.1">
    <property type="nucleotide sequence ID" value="NZ_JAERRG010000044.1"/>
</dbReference>
<evidence type="ECO:0000313" key="9">
    <source>
        <dbReference type="EMBL" id="MBL1120166.1"/>
    </source>
</evidence>
<feature type="transmembrane region" description="Helical" evidence="7">
    <location>
        <begin position="223"/>
        <end position="255"/>
    </location>
</feature>
<keyword evidence="2 7" id="KW-0813">Transport</keyword>
<organism evidence="9 10">
    <name type="scientific">Streptomyces endocoffeicus</name>
    <dbReference type="NCBI Taxonomy" id="2898945"/>
    <lineage>
        <taxon>Bacteria</taxon>
        <taxon>Bacillati</taxon>
        <taxon>Actinomycetota</taxon>
        <taxon>Actinomycetes</taxon>
        <taxon>Kitasatosporales</taxon>
        <taxon>Streptomycetaceae</taxon>
        <taxon>Streptomyces</taxon>
    </lineage>
</organism>
<dbReference type="CDD" id="cd06261">
    <property type="entry name" value="TM_PBP2"/>
    <property type="match status" value="1"/>
</dbReference>
<sequence length="314" mass="33987">MPVTAKVTARSSRTQVMPGPRRVQAWARLRPYVCTGPALVLLVLFLFVPLLLVAVLSLFEWNLISPTPTWAGLDNYRYLLTPESGTLVVQSLQYMGLAVLGSFVLPIALAVLTRWVGPRSATFYQAVLFTPTVIAAAVAGLVWQFLLLPDAGPVDAVLRHLGLGSHDWLNSPQTALVAVSTIATWKFFGFNYVIALAAVSAVPAPQLEAARIDGANTLQLVRYVMLPIMAPTILFLLLTTVLQALPNVFVFIQIITQGGPSGASNNVLYESYRDAFQQLAVGPGAAASVALVVALAAAAIWQFRLLDRRVHYDH</sequence>
<comment type="similarity">
    <text evidence="7">Belongs to the binding-protein-dependent transport system permease family.</text>
</comment>
<dbReference type="PANTHER" id="PTHR30193">
    <property type="entry name" value="ABC TRANSPORTER PERMEASE PROTEIN"/>
    <property type="match status" value="1"/>
</dbReference>
<evidence type="ECO:0000256" key="5">
    <source>
        <dbReference type="ARBA" id="ARBA00022989"/>
    </source>
</evidence>
<dbReference type="PROSITE" id="PS50928">
    <property type="entry name" value="ABC_TM1"/>
    <property type="match status" value="1"/>
</dbReference>
<evidence type="ECO:0000256" key="2">
    <source>
        <dbReference type="ARBA" id="ARBA00022448"/>
    </source>
</evidence>
<comment type="caution">
    <text evidence="9">The sequence shown here is derived from an EMBL/GenBank/DDBJ whole genome shotgun (WGS) entry which is preliminary data.</text>
</comment>
<keyword evidence="4 7" id="KW-0812">Transmembrane</keyword>
<feature type="transmembrane region" description="Helical" evidence="7">
    <location>
        <begin position="275"/>
        <end position="301"/>
    </location>
</feature>
<gene>
    <name evidence="9" type="ORF">JK364_48925</name>
</gene>
<feature type="transmembrane region" description="Helical" evidence="7">
    <location>
        <begin position="92"/>
        <end position="112"/>
    </location>
</feature>
<dbReference type="Gene3D" id="1.10.3720.10">
    <property type="entry name" value="MetI-like"/>
    <property type="match status" value="1"/>
</dbReference>
<evidence type="ECO:0000313" key="10">
    <source>
        <dbReference type="Proteomes" id="UP000621510"/>
    </source>
</evidence>
<feature type="domain" description="ABC transmembrane type-1" evidence="8">
    <location>
        <begin position="88"/>
        <end position="304"/>
    </location>
</feature>
<evidence type="ECO:0000259" key="8">
    <source>
        <dbReference type="PROSITE" id="PS50928"/>
    </source>
</evidence>
<dbReference type="Pfam" id="PF00528">
    <property type="entry name" value="BPD_transp_1"/>
    <property type="match status" value="1"/>
</dbReference>
<comment type="subcellular location">
    <subcellularLocation>
        <location evidence="1 7">Cell membrane</location>
        <topology evidence="1 7">Multi-pass membrane protein</topology>
    </subcellularLocation>
</comment>
<dbReference type="PANTHER" id="PTHR30193:SF37">
    <property type="entry name" value="INNER MEMBRANE ABC TRANSPORTER PERMEASE PROTEIN YCJO"/>
    <property type="match status" value="1"/>
</dbReference>
<evidence type="ECO:0000256" key="7">
    <source>
        <dbReference type="RuleBase" id="RU363032"/>
    </source>
</evidence>
<evidence type="ECO:0000256" key="4">
    <source>
        <dbReference type="ARBA" id="ARBA00022692"/>
    </source>
</evidence>
<keyword evidence="6 7" id="KW-0472">Membrane</keyword>
<feature type="transmembrane region" description="Helical" evidence="7">
    <location>
        <begin position="38"/>
        <end position="59"/>
    </location>
</feature>
<dbReference type="InterPro" id="IPR035906">
    <property type="entry name" value="MetI-like_sf"/>
</dbReference>
<evidence type="ECO:0000256" key="1">
    <source>
        <dbReference type="ARBA" id="ARBA00004651"/>
    </source>
</evidence>
<name>A0ABS1Q663_9ACTN</name>
<dbReference type="SUPFAM" id="SSF161098">
    <property type="entry name" value="MetI-like"/>
    <property type="match status" value="1"/>
</dbReference>
<protein>
    <submittedName>
        <fullName evidence="9">Sugar ABC transporter permease</fullName>
    </submittedName>
</protein>
<feature type="transmembrane region" description="Helical" evidence="7">
    <location>
        <begin position="175"/>
        <end position="202"/>
    </location>
</feature>
<dbReference type="InterPro" id="IPR000515">
    <property type="entry name" value="MetI-like"/>
</dbReference>
<evidence type="ECO:0000256" key="3">
    <source>
        <dbReference type="ARBA" id="ARBA00022475"/>
    </source>
</evidence>
<keyword evidence="3" id="KW-1003">Cell membrane</keyword>
<dbReference type="InterPro" id="IPR051393">
    <property type="entry name" value="ABC_transporter_permease"/>
</dbReference>
<dbReference type="EMBL" id="JAERRG010000044">
    <property type="protein sequence ID" value="MBL1120166.1"/>
    <property type="molecule type" value="Genomic_DNA"/>
</dbReference>
<reference evidence="9 10" key="1">
    <citation type="submission" date="2021-01" db="EMBL/GenBank/DDBJ databases">
        <title>WGS of actinomycetes isolated from Thailand.</title>
        <authorList>
            <person name="Thawai C."/>
        </authorList>
    </citation>
    <scope>NUCLEOTIDE SEQUENCE [LARGE SCALE GENOMIC DNA]</scope>
    <source>
        <strain evidence="9 10">CA3R110</strain>
    </source>
</reference>